<dbReference type="RefSeq" id="WP_055186950.1">
    <property type="nucleotide sequence ID" value="NZ_CYXN01000040.1"/>
</dbReference>
<dbReference type="InterPro" id="IPR018337">
    <property type="entry name" value="Cell_wall/Cho-bd_repeat"/>
</dbReference>
<proteinExistence type="predicted"/>
<evidence type="ECO:0000256" key="2">
    <source>
        <dbReference type="PROSITE-ProRule" id="PRU00591"/>
    </source>
</evidence>
<evidence type="ECO:0000256" key="3">
    <source>
        <dbReference type="SAM" id="SignalP"/>
    </source>
</evidence>
<organism evidence="4 5">
    <name type="scientific">Faecalibacterium prausnitzii</name>
    <dbReference type="NCBI Taxonomy" id="853"/>
    <lineage>
        <taxon>Bacteria</taxon>
        <taxon>Bacillati</taxon>
        <taxon>Bacillota</taxon>
        <taxon>Clostridia</taxon>
        <taxon>Eubacteriales</taxon>
        <taxon>Oscillospiraceae</taxon>
        <taxon>Faecalibacterium</taxon>
    </lineage>
</organism>
<evidence type="ECO:0008006" key="6">
    <source>
        <dbReference type="Google" id="ProtNLM"/>
    </source>
</evidence>
<protein>
    <recommendedName>
        <fullName evidence="6">Cell wall-binding protein</fullName>
    </recommendedName>
</protein>
<dbReference type="PROSITE" id="PS51170">
    <property type="entry name" value="CW"/>
    <property type="match status" value="1"/>
</dbReference>
<sequence length="200" mass="23119">MKKLFTLVSAMLLVCLLCVPAFAEWEVNEDTSVTKYLKPNGEYATAEWMDIDGKQYYFYTTGEMATGWVKDGDNWYYCEPTGERRYTDLKTDVFTFKIDKKTGVCSNFTENTTPSEQAGWIPTSAGYEELLKDSAKGNIVYYNSQWWTTPSVAWVMLNPEVVYFHDVNPDSKTYDRFALADLDIVEEPKQKEESLTGLWW</sequence>
<keyword evidence="3" id="KW-0732">Signal</keyword>
<dbReference type="Gene3D" id="2.10.270.20">
    <property type="match status" value="1"/>
</dbReference>
<gene>
    <name evidence="4" type="ORF">ERS852582_02663</name>
</gene>
<dbReference type="EMBL" id="CYXN01000040">
    <property type="protein sequence ID" value="CUN23288.1"/>
    <property type="molecule type" value="Genomic_DNA"/>
</dbReference>
<dbReference type="Pfam" id="PF19127">
    <property type="entry name" value="Choline_bind_3"/>
    <property type="match status" value="1"/>
</dbReference>
<reference evidence="4 5" key="1">
    <citation type="submission" date="2015-09" db="EMBL/GenBank/DDBJ databases">
        <authorList>
            <consortium name="Pathogen Informatics"/>
        </authorList>
    </citation>
    <scope>NUCLEOTIDE SEQUENCE [LARGE SCALE GENOMIC DNA]</scope>
    <source>
        <strain evidence="4 5">2789STDY5834970</strain>
    </source>
</reference>
<name>A0A173VBK9_9FIRM</name>
<feature type="signal peptide" evidence="3">
    <location>
        <begin position="1"/>
        <end position="23"/>
    </location>
</feature>
<dbReference type="Proteomes" id="UP000095649">
    <property type="component" value="Unassembled WGS sequence"/>
</dbReference>
<keyword evidence="1" id="KW-0677">Repeat</keyword>
<dbReference type="AlphaFoldDB" id="A0A173VBK9"/>
<evidence type="ECO:0000256" key="1">
    <source>
        <dbReference type="ARBA" id="ARBA00022737"/>
    </source>
</evidence>
<dbReference type="SUPFAM" id="SSF69360">
    <property type="entry name" value="Cell wall binding repeat"/>
    <property type="match status" value="1"/>
</dbReference>
<evidence type="ECO:0000313" key="4">
    <source>
        <dbReference type="EMBL" id="CUN23288.1"/>
    </source>
</evidence>
<dbReference type="OrthoDB" id="1829034at2"/>
<feature type="repeat" description="Cell wall-binding" evidence="2">
    <location>
        <begin position="65"/>
        <end position="84"/>
    </location>
</feature>
<accession>A0A173VBK9</accession>
<feature type="chain" id="PRO_5008013697" description="Cell wall-binding protein" evidence="3">
    <location>
        <begin position="24"/>
        <end position="200"/>
    </location>
</feature>
<evidence type="ECO:0000313" key="5">
    <source>
        <dbReference type="Proteomes" id="UP000095649"/>
    </source>
</evidence>